<organism evidence="8 9">
    <name type="scientific">Caerostris extrusa</name>
    <name type="common">Bark spider</name>
    <name type="synonym">Caerostris bankana</name>
    <dbReference type="NCBI Taxonomy" id="172846"/>
    <lineage>
        <taxon>Eukaryota</taxon>
        <taxon>Metazoa</taxon>
        <taxon>Ecdysozoa</taxon>
        <taxon>Arthropoda</taxon>
        <taxon>Chelicerata</taxon>
        <taxon>Arachnida</taxon>
        <taxon>Araneae</taxon>
        <taxon>Araneomorphae</taxon>
        <taxon>Entelegynae</taxon>
        <taxon>Araneoidea</taxon>
        <taxon>Araneidae</taxon>
        <taxon>Caerostris</taxon>
    </lineage>
</organism>
<comment type="cofactor">
    <cofactor evidence="1">
        <name>Ca(2+)</name>
        <dbReference type="ChEBI" id="CHEBI:29108"/>
    </cofactor>
</comment>
<keyword evidence="9" id="KW-1185">Reference proteome</keyword>
<feature type="domain" description="Sulfatase N-terminal" evidence="7">
    <location>
        <begin position="25"/>
        <end position="161"/>
    </location>
</feature>
<comment type="similarity">
    <text evidence="2">Belongs to the sulfatase family.</text>
</comment>
<protein>
    <submittedName>
        <fullName evidence="8">Arylsulfatase B</fullName>
    </submittedName>
</protein>
<dbReference type="PANTHER" id="PTHR10342:SF273">
    <property type="entry name" value="RE14504P"/>
    <property type="match status" value="1"/>
</dbReference>
<evidence type="ECO:0000256" key="1">
    <source>
        <dbReference type="ARBA" id="ARBA00001913"/>
    </source>
</evidence>
<proteinExistence type="inferred from homology"/>
<keyword evidence="3" id="KW-0479">Metal-binding</keyword>
<dbReference type="PANTHER" id="PTHR10342">
    <property type="entry name" value="ARYLSULFATASE"/>
    <property type="match status" value="1"/>
</dbReference>
<evidence type="ECO:0000256" key="2">
    <source>
        <dbReference type="ARBA" id="ARBA00008779"/>
    </source>
</evidence>
<accession>A0AAV4QR42</accession>
<dbReference type="PROSITE" id="PS00149">
    <property type="entry name" value="SULFATASE_2"/>
    <property type="match status" value="1"/>
</dbReference>
<dbReference type="Pfam" id="PF00884">
    <property type="entry name" value="Sulfatase"/>
    <property type="match status" value="1"/>
</dbReference>
<reference evidence="8 9" key="1">
    <citation type="submission" date="2021-06" db="EMBL/GenBank/DDBJ databases">
        <title>Caerostris extrusa draft genome.</title>
        <authorList>
            <person name="Kono N."/>
            <person name="Arakawa K."/>
        </authorList>
    </citation>
    <scope>NUCLEOTIDE SEQUENCE [LARGE SCALE GENOMIC DNA]</scope>
</reference>
<dbReference type="InterPro" id="IPR017850">
    <property type="entry name" value="Alkaline_phosphatase_core_sf"/>
</dbReference>
<dbReference type="GO" id="GO:0046872">
    <property type="term" value="F:metal ion binding"/>
    <property type="evidence" value="ECO:0007669"/>
    <property type="project" value="UniProtKB-KW"/>
</dbReference>
<dbReference type="PROSITE" id="PS00523">
    <property type="entry name" value="SULFATASE_1"/>
    <property type="match status" value="1"/>
</dbReference>
<name>A0AAV4QR42_CAEEX</name>
<evidence type="ECO:0000259" key="7">
    <source>
        <dbReference type="Pfam" id="PF00884"/>
    </source>
</evidence>
<evidence type="ECO:0000256" key="3">
    <source>
        <dbReference type="ARBA" id="ARBA00022723"/>
    </source>
</evidence>
<gene>
    <name evidence="8" type="primary">ARSB</name>
    <name evidence="8" type="ORF">CEXT_682631</name>
</gene>
<keyword evidence="5" id="KW-0106">Calcium</keyword>
<evidence type="ECO:0000256" key="5">
    <source>
        <dbReference type="ARBA" id="ARBA00022837"/>
    </source>
</evidence>
<keyword evidence="6" id="KW-0325">Glycoprotein</keyword>
<comment type="caution">
    <text evidence="8">The sequence shown here is derived from an EMBL/GenBank/DDBJ whole genome shotgun (WGS) entry which is preliminary data.</text>
</comment>
<dbReference type="EMBL" id="BPLR01006547">
    <property type="protein sequence ID" value="GIY10652.1"/>
    <property type="molecule type" value="Genomic_DNA"/>
</dbReference>
<dbReference type="InterPro" id="IPR000917">
    <property type="entry name" value="Sulfatase_N"/>
</dbReference>
<dbReference type="InterPro" id="IPR024607">
    <property type="entry name" value="Sulfatase_CS"/>
</dbReference>
<dbReference type="SUPFAM" id="SSF53649">
    <property type="entry name" value="Alkaline phosphatase-like"/>
    <property type="match status" value="1"/>
</dbReference>
<dbReference type="Proteomes" id="UP001054945">
    <property type="component" value="Unassembled WGS sequence"/>
</dbReference>
<dbReference type="GO" id="GO:0008484">
    <property type="term" value="F:sulfuric ester hydrolase activity"/>
    <property type="evidence" value="ECO:0007669"/>
    <property type="project" value="InterPro"/>
</dbReference>
<evidence type="ECO:0000256" key="4">
    <source>
        <dbReference type="ARBA" id="ARBA00022801"/>
    </source>
</evidence>
<dbReference type="AlphaFoldDB" id="A0AAV4QR42"/>
<evidence type="ECO:0000256" key="6">
    <source>
        <dbReference type="ARBA" id="ARBA00023180"/>
    </source>
</evidence>
<evidence type="ECO:0000313" key="9">
    <source>
        <dbReference type="Proteomes" id="UP001054945"/>
    </source>
</evidence>
<evidence type="ECO:0000313" key="8">
    <source>
        <dbReference type="EMBL" id="GIY10652.1"/>
    </source>
</evidence>
<sequence length="175" mass="19897">MVGNLVKYIVLHAFFISVYGYRYRPNIIILVADDLGYNDLSFHGSHQIPTPNLDSLAHEGIILNNYYVCPVCSPSRGALMTGLYPIHTGMQHDVIYVDQPWGLPLAHTILPQHLKKLGYATHAVGKWHLGFFRKEYTPTFRGFDSHYGYWSGKEDYFDHTQQMGQMCGVSISTIT</sequence>
<dbReference type="Gene3D" id="3.40.720.10">
    <property type="entry name" value="Alkaline Phosphatase, subunit A"/>
    <property type="match status" value="1"/>
</dbReference>
<keyword evidence="4" id="KW-0378">Hydrolase</keyword>
<dbReference type="InterPro" id="IPR047115">
    <property type="entry name" value="ARSB"/>
</dbReference>